<dbReference type="EMBL" id="JAHRIQ010007738">
    <property type="protein sequence ID" value="MEQ2223452.1"/>
    <property type="molecule type" value="Genomic_DNA"/>
</dbReference>
<organism evidence="1 2">
    <name type="scientific">Ilyodon furcidens</name>
    <name type="common">goldbreast splitfin</name>
    <dbReference type="NCBI Taxonomy" id="33524"/>
    <lineage>
        <taxon>Eukaryota</taxon>
        <taxon>Metazoa</taxon>
        <taxon>Chordata</taxon>
        <taxon>Craniata</taxon>
        <taxon>Vertebrata</taxon>
        <taxon>Euteleostomi</taxon>
        <taxon>Actinopterygii</taxon>
        <taxon>Neopterygii</taxon>
        <taxon>Teleostei</taxon>
        <taxon>Neoteleostei</taxon>
        <taxon>Acanthomorphata</taxon>
        <taxon>Ovalentaria</taxon>
        <taxon>Atherinomorphae</taxon>
        <taxon>Cyprinodontiformes</taxon>
        <taxon>Goodeidae</taxon>
        <taxon>Ilyodon</taxon>
    </lineage>
</organism>
<evidence type="ECO:0000313" key="2">
    <source>
        <dbReference type="Proteomes" id="UP001482620"/>
    </source>
</evidence>
<accession>A0ABV0STX2</accession>
<keyword evidence="2" id="KW-1185">Reference proteome</keyword>
<evidence type="ECO:0000313" key="1">
    <source>
        <dbReference type="EMBL" id="MEQ2223452.1"/>
    </source>
</evidence>
<comment type="caution">
    <text evidence="1">The sequence shown here is derived from an EMBL/GenBank/DDBJ whole genome shotgun (WGS) entry which is preliminary data.</text>
</comment>
<protein>
    <submittedName>
        <fullName evidence="1">Uncharacterized protein</fullName>
    </submittedName>
</protein>
<dbReference type="Proteomes" id="UP001482620">
    <property type="component" value="Unassembled WGS sequence"/>
</dbReference>
<proteinExistence type="predicted"/>
<name>A0ABV0STX2_9TELE</name>
<reference evidence="1 2" key="1">
    <citation type="submission" date="2021-06" db="EMBL/GenBank/DDBJ databases">
        <authorList>
            <person name="Palmer J.M."/>
        </authorList>
    </citation>
    <scope>NUCLEOTIDE SEQUENCE [LARGE SCALE GENOMIC DNA]</scope>
    <source>
        <strain evidence="2">if_2019</strain>
        <tissue evidence="1">Muscle</tissue>
    </source>
</reference>
<gene>
    <name evidence="1" type="ORF">ILYODFUR_036845</name>
</gene>
<sequence>MPPKCSAGFSRYRQKTPARRSLHIWCSQLQPLKSVHQSTHLISRRFRFSTPLLNCGSDEVNHQSPDARYTATTTGTPIASI</sequence>